<gene>
    <name evidence="8" type="ORF">M421DRAFT_421680</name>
</gene>
<evidence type="ECO:0000256" key="6">
    <source>
        <dbReference type="SAM" id="MobiDB-lite"/>
    </source>
</evidence>
<evidence type="ECO:0000256" key="1">
    <source>
        <dbReference type="ARBA" id="ARBA00000382"/>
    </source>
</evidence>
<feature type="chain" id="PRO_5025471293" description="glucan endo-1,3-beta-D-glucosidase" evidence="7">
    <location>
        <begin position="19"/>
        <end position="762"/>
    </location>
</feature>
<evidence type="ECO:0000313" key="9">
    <source>
        <dbReference type="Proteomes" id="UP000800082"/>
    </source>
</evidence>
<dbReference type="GO" id="GO:0005576">
    <property type="term" value="C:extracellular region"/>
    <property type="evidence" value="ECO:0007669"/>
    <property type="project" value="TreeGrafter"/>
</dbReference>
<dbReference type="Proteomes" id="UP000800082">
    <property type="component" value="Unassembled WGS sequence"/>
</dbReference>
<dbReference type="EMBL" id="ML978972">
    <property type="protein sequence ID" value="KAF1927290.1"/>
    <property type="molecule type" value="Genomic_DNA"/>
</dbReference>
<feature type="compositionally biased region" description="Pro residues" evidence="6">
    <location>
        <begin position="599"/>
        <end position="646"/>
    </location>
</feature>
<dbReference type="GeneID" id="54350579"/>
<dbReference type="GO" id="GO:0009277">
    <property type="term" value="C:fungal-type cell wall"/>
    <property type="evidence" value="ECO:0007669"/>
    <property type="project" value="TreeGrafter"/>
</dbReference>
<dbReference type="SUPFAM" id="SSF51445">
    <property type="entry name" value="(Trans)glycosidases"/>
    <property type="match status" value="1"/>
</dbReference>
<evidence type="ECO:0000256" key="4">
    <source>
        <dbReference type="ARBA" id="ARBA00012780"/>
    </source>
</evidence>
<accession>A0A6A5RJ60</accession>
<sequence length="762" mass="80246">MKSIPFLHLTVIATPVAARVYAGFNYGPFWSGQSNVKRYADFHHGFELAKNLTDTPVPFDTARLYTCITAGTQNDPTEAFQAAIDTGTNLLLGMWVSPGATGQPNDALVDNELAALGKGFEQHGQKLADLVIGLSIGNEDIYRFNSQQAGVGPDDMFTSINRVKTTIKASPWGKYMEGKPIGHTDTAMYAAIPGSDFVGMTAYPYWEGQSIDNANATFMSILKDTQRRAGNTSVWISEAGWPINGTKIKDAVASADNYQRFWNEVGCQVFGKYNTFWFELLQDSVPDQPDWGLLDTKTYQPRIRDLSCGGRSDVILPVTSNFPGASNTFLSQSEPTTILTAHSSVLAPASGTPARTSLLAIPTFSPASLALTVHTTETRTTTVHPTSLATVSDAKKLPVFLTATNYVSAMPTSDATLPHNPTDGSDKITACIVMMDPLGDGVFMPVITYAADLSTCTPPPQFTGSPFTMIADPTAAPNSTAQISSFDLWAPSTTSTGPTTTAIQSNGPTCATSAGVTYEAVILNGQMYTGKPTPSCAFDKPAVAVPTTHASNALNASNAPASALTVASSVSLPLPLTTLTSSSLKTLFPTTLLTLTTPVPPSYPASTPAAPPSTTPSPPPTALFSPPRPTFPPHAPITPPPAPPPSSTATPLCTDGALVCTTIHSHGWLARIISGYPRIIQREGEPVPCSSSNDCTWLSAAAATRTAASEGDVTCLKHGVQARISEGMLWVLSPPVPCKATPAPTASEAFDAGKFFGGVGEE</sequence>
<feature type="region of interest" description="Disordered" evidence="6">
    <location>
        <begin position="599"/>
        <end position="649"/>
    </location>
</feature>
<dbReference type="RefSeq" id="XP_033447542.1">
    <property type="nucleotide sequence ID" value="XM_033592911.1"/>
</dbReference>
<dbReference type="InterPro" id="IPR050732">
    <property type="entry name" value="Beta-glucan_modifiers"/>
</dbReference>
<name>A0A6A5RJ60_9PLEO</name>
<dbReference type="PANTHER" id="PTHR16631:SF13">
    <property type="entry name" value="GLUCAN ENDO-1,3-BETA-GLUCOSIDASE EGLC-RELATED"/>
    <property type="match status" value="1"/>
</dbReference>
<protein>
    <recommendedName>
        <fullName evidence="4">glucan endo-1,3-beta-D-glucosidase</fullName>
        <ecNumber evidence="4">3.2.1.39</ecNumber>
    </recommendedName>
</protein>
<dbReference type="AlphaFoldDB" id="A0A6A5RJ60"/>
<evidence type="ECO:0000256" key="2">
    <source>
        <dbReference type="ARBA" id="ARBA00004196"/>
    </source>
</evidence>
<dbReference type="EC" id="3.2.1.39" evidence="4"/>
<evidence type="ECO:0000256" key="5">
    <source>
        <dbReference type="ARBA" id="ARBA00022801"/>
    </source>
</evidence>
<dbReference type="PANTHER" id="PTHR16631">
    <property type="entry name" value="GLUCAN 1,3-BETA-GLUCOSIDASE"/>
    <property type="match status" value="1"/>
</dbReference>
<keyword evidence="5 8" id="KW-0378">Hydrolase</keyword>
<organism evidence="8 9">
    <name type="scientific">Didymella exigua CBS 183.55</name>
    <dbReference type="NCBI Taxonomy" id="1150837"/>
    <lineage>
        <taxon>Eukaryota</taxon>
        <taxon>Fungi</taxon>
        <taxon>Dikarya</taxon>
        <taxon>Ascomycota</taxon>
        <taxon>Pezizomycotina</taxon>
        <taxon>Dothideomycetes</taxon>
        <taxon>Pleosporomycetidae</taxon>
        <taxon>Pleosporales</taxon>
        <taxon>Pleosporineae</taxon>
        <taxon>Didymellaceae</taxon>
        <taxon>Didymella</taxon>
    </lineage>
</organism>
<dbReference type="GO" id="GO:0009986">
    <property type="term" value="C:cell surface"/>
    <property type="evidence" value="ECO:0007669"/>
    <property type="project" value="TreeGrafter"/>
</dbReference>
<evidence type="ECO:0000256" key="7">
    <source>
        <dbReference type="SAM" id="SignalP"/>
    </source>
</evidence>
<comment type="similarity">
    <text evidence="3">Belongs to the glycosyl hydrolase 17 family.</text>
</comment>
<dbReference type="InterPro" id="IPR017853">
    <property type="entry name" value="GH"/>
</dbReference>
<dbReference type="OrthoDB" id="77201at2759"/>
<comment type="catalytic activity">
    <reaction evidence="1">
        <text>Hydrolysis of (1-&gt;3)-beta-D-glucosidic linkages in (1-&gt;3)-beta-D-glucans.</text>
        <dbReference type="EC" id="3.2.1.39"/>
    </reaction>
</comment>
<dbReference type="Gene3D" id="3.20.20.80">
    <property type="entry name" value="Glycosidases"/>
    <property type="match status" value="1"/>
</dbReference>
<keyword evidence="7" id="KW-0732">Signal</keyword>
<dbReference type="GO" id="GO:0071555">
    <property type="term" value="P:cell wall organization"/>
    <property type="evidence" value="ECO:0007669"/>
    <property type="project" value="TreeGrafter"/>
</dbReference>
<reference evidence="8" key="1">
    <citation type="journal article" date="2020" name="Stud. Mycol.">
        <title>101 Dothideomycetes genomes: a test case for predicting lifestyles and emergence of pathogens.</title>
        <authorList>
            <person name="Haridas S."/>
            <person name="Albert R."/>
            <person name="Binder M."/>
            <person name="Bloem J."/>
            <person name="Labutti K."/>
            <person name="Salamov A."/>
            <person name="Andreopoulos B."/>
            <person name="Baker S."/>
            <person name="Barry K."/>
            <person name="Bills G."/>
            <person name="Bluhm B."/>
            <person name="Cannon C."/>
            <person name="Castanera R."/>
            <person name="Culley D."/>
            <person name="Daum C."/>
            <person name="Ezra D."/>
            <person name="Gonzalez J."/>
            <person name="Henrissat B."/>
            <person name="Kuo A."/>
            <person name="Liang C."/>
            <person name="Lipzen A."/>
            <person name="Lutzoni F."/>
            <person name="Magnuson J."/>
            <person name="Mondo S."/>
            <person name="Nolan M."/>
            <person name="Ohm R."/>
            <person name="Pangilinan J."/>
            <person name="Park H.-J."/>
            <person name="Ramirez L."/>
            <person name="Alfaro M."/>
            <person name="Sun H."/>
            <person name="Tritt A."/>
            <person name="Yoshinaga Y."/>
            <person name="Zwiers L.-H."/>
            <person name="Turgeon B."/>
            <person name="Goodwin S."/>
            <person name="Spatafora J."/>
            <person name="Crous P."/>
            <person name="Grigoriev I."/>
        </authorList>
    </citation>
    <scope>NUCLEOTIDE SEQUENCE</scope>
    <source>
        <strain evidence="8">CBS 183.55</strain>
    </source>
</reference>
<evidence type="ECO:0000313" key="8">
    <source>
        <dbReference type="EMBL" id="KAF1927290.1"/>
    </source>
</evidence>
<keyword evidence="9" id="KW-1185">Reference proteome</keyword>
<feature type="signal peptide" evidence="7">
    <location>
        <begin position="1"/>
        <end position="18"/>
    </location>
</feature>
<comment type="subcellular location">
    <subcellularLocation>
        <location evidence="2">Cell envelope</location>
    </subcellularLocation>
</comment>
<proteinExistence type="inferred from homology"/>
<dbReference type="GO" id="GO:0042973">
    <property type="term" value="F:glucan endo-1,3-beta-D-glucosidase activity"/>
    <property type="evidence" value="ECO:0007669"/>
    <property type="project" value="UniProtKB-EC"/>
</dbReference>
<evidence type="ECO:0000256" key="3">
    <source>
        <dbReference type="ARBA" id="ARBA00008773"/>
    </source>
</evidence>